<evidence type="ECO:0000259" key="2">
    <source>
        <dbReference type="Pfam" id="PF08386"/>
    </source>
</evidence>
<dbReference type="STRING" id="1193182.BN11_1740010"/>
<feature type="region of interest" description="Disordered" evidence="1">
    <location>
        <begin position="1"/>
        <end position="30"/>
    </location>
</feature>
<protein>
    <recommendedName>
        <fullName evidence="2">Peptidase S33 tripeptidyl aminopeptidase-like C-terminal domain-containing protein</fullName>
    </recommendedName>
</protein>
<feature type="domain" description="Peptidase S33 tripeptidyl aminopeptidase-like C-terminal" evidence="2">
    <location>
        <begin position="27"/>
        <end position="71"/>
    </location>
</feature>
<proteinExistence type="predicted"/>
<dbReference type="InterPro" id="IPR013595">
    <property type="entry name" value="Pept_S33_TAP-like_C"/>
</dbReference>
<dbReference type="Proteomes" id="UP000035763">
    <property type="component" value="Unassembled WGS sequence"/>
</dbReference>
<keyword evidence="4" id="KW-1185">Reference proteome</keyword>
<organism evidence="3 4">
    <name type="scientific">Nostocoides australiense Ben110</name>
    <dbReference type="NCBI Taxonomy" id="1193182"/>
    <lineage>
        <taxon>Bacteria</taxon>
        <taxon>Bacillati</taxon>
        <taxon>Actinomycetota</taxon>
        <taxon>Actinomycetes</taxon>
        <taxon>Micrococcales</taxon>
        <taxon>Intrasporangiaceae</taxon>
        <taxon>Nostocoides</taxon>
    </lineage>
</organism>
<dbReference type="SUPFAM" id="SSF53474">
    <property type="entry name" value="alpha/beta-Hydrolases"/>
    <property type="match status" value="1"/>
</dbReference>
<dbReference type="OrthoDB" id="3531232at2"/>
<dbReference type="Gene3D" id="3.40.50.1820">
    <property type="entry name" value="alpha/beta hydrolase"/>
    <property type="match status" value="1"/>
</dbReference>
<dbReference type="Pfam" id="PF08386">
    <property type="entry name" value="Abhydrolase_4"/>
    <property type="match status" value="1"/>
</dbReference>
<evidence type="ECO:0000313" key="3">
    <source>
        <dbReference type="EMBL" id="CCH72522.1"/>
    </source>
</evidence>
<sequence length="104" mass="10493">MSIGAASRLATQPSAVVDISGGNDTTPADAAELTSPLLLIGSANDSSTPMTRLREIEKAATNASSVTVREVPGDAHASAIFDGPSGESVLNDIVSFLDEHAAAN</sequence>
<dbReference type="RefSeq" id="WP_048697918.1">
    <property type="nucleotide sequence ID" value="NZ_HG764815.1"/>
</dbReference>
<comment type="caution">
    <text evidence="3">The sequence shown here is derived from an EMBL/GenBank/DDBJ whole genome shotgun (WGS) entry which is preliminary data.</text>
</comment>
<dbReference type="AlphaFoldDB" id="W6JUD7"/>
<dbReference type="InterPro" id="IPR029058">
    <property type="entry name" value="AB_hydrolase_fold"/>
</dbReference>
<reference evidence="3 4" key="1">
    <citation type="journal article" date="2013" name="ISME J.">
        <title>A metabolic model for members of the genus Tetrasphaera involved in enhanced biological phosphorus removal.</title>
        <authorList>
            <person name="Kristiansen R."/>
            <person name="Nguyen H.T.T."/>
            <person name="Saunders A.M."/>
            <person name="Nielsen J.L."/>
            <person name="Wimmer R."/>
            <person name="Le V.Q."/>
            <person name="McIlroy S.J."/>
            <person name="Petrovski S."/>
            <person name="Seviour R.J."/>
            <person name="Calteau A."/>
            <person name="Nielsen K.L."/>
            <person name="Nielsen P.H."/>
        </authorList>
    </citation>
    <scope>NUCLEOTIDE SEQUENCE [LARGE SCALE GENOMIC DNA]</scope>
    <source>
        <strain evidence="3 4">Ben110</strain>
    </source>
</reference>
<gene>
    <name evidence="3" type="ORF">BN11_1740010</name>
</gene>
<name>W6JUD7_9MICO</name>
<dbReference type="EMBL" id="CAJA01000084">
    <property type="protein sequence ID" value="CCH72522.1"/>
    <property type="molecule type" value="Genomic_DNA"/>
</dbReference>
<evidence type="ECO:0000313" key="4">
    <source>
        <dbReference type="Proteomes" id="UP000035763"/>
    </source>
</evidence>
<accession>W6JUD7</accession>
<evidence type="ECO:0000256" key="1">
    <source>
        <dbReference type="SAM" id="MobiDB-lite"/>
    </source>
</evidence>